<reference evidence="1" key="1">
    <citation type="journal article" date="2005" name="Environ. Microbiol.">
        <title>Genetic and functional properties of uncultivated thermophilic crenarchaeotes from a subsurface gold mine as revealed by analysis of genome fragments.</title>
        <authorList>
            <person name="Nunoura T."/>
            <person name="Hirayama H."/>
            <person name="Takami H."/>
            <person name="Oida H."/>
            <person name="Nishi S."/>
            <person name="Shimamura S."/>
            <person name="Suzuki Y."/>
            <person name="Inagaki F."/>
            <person name="Takai K."/>
            <person name="Nealson K.H."/>
            <person name="Horikoshi K."/>
        </authorList>
    </citation>
    <scope>NUCLEOTIDE SEQUENCE</scope>
</reference>
<protein>
    <submittedName>
        <fullName evidence="1">Uncharacterized protein</fullName>
    </submittedName>
</protein>
<reference evidence="1" key="2">
    <citation type="journal article" date="2012" name="PLoS ONE">
        <title>A Deeply Branching Thermophilic Bacterium with an Ancient Acetyl-CoA Pathway Dominates a Subsurface Ecosystem.</title>
        <authorList>
            <person name="Takami H."/>
            <person name="Noguchi H."/>
            <person name="Takaki Y."/>
            <person name="Uchiyama I."/>
            <person name="Toyoda A."/>
            <person name="Nishi S."/>
            <person name="Chee G.-J."/>
            <person name="Arai W."/>
            <person name="Nunoura T."/>
            <person name="Itoh T."/>
            <person name="Hattori M."/>
            <person name="Takai K."/>
        </authorList>
    </citation>
    <scope>NUCLEOTIDE SEQUENCE</scope>
</reference>
<sequence length="54" mass="6006">MILALWHSQPNLAGACVVVKPRKYELPQRLGLPVLESFVGSEGGSWTMLLRRAE</sequence>
<accession>H5SFR6</accession>
<gene>
    <name evidence="1" type="ORF">HGMM_F22C11C17</name>
</gene>
<name>H5SFR6_9BACT</name>
<dbReference type="EMBL" id="AP011706">
    <property type="protein sequence ID" value="BAL55002.1"/>
    <property type="molecule type" value="Genomic_DNA"/>
</dbReference>
<evidence type="ECO:0000313" key="1">
    <source>
        <dbReference type="EMBL" id="BAL55002.1"/>
    </source>
</evidence>
<proteinExistence type="predicted"/>
<dbReference type="AlphaFoldDB" id="H5SFR6"/>
<organism evidence="1">
    <name type="scientific">uncultured Planctomycetota bacterium</name>
    <dbReference type="NCBI Taxonomy" id="120965"/>
    <lineage>
        <taxon>Bacteria</taxon>
        <taxon>Pseudomonadati</taxon>
        <taxon>Planctomycetota</taxon>
        <taxon>environmental samples</taxon>
    </lineage>
</organism>